<dbReference type="RefSeq" id="WP_189626639.1">
    <property type="nucleotide sequence ID" value="NZ_BNAF01000007.1"/>
</dbReference>
<sequence length="424" mass="47350">MKYAYALLLLVLVSAQQSVAQKIKKPQVLVYGSDIMAYTAAIQSALSGVPTLWVADTDTLVPEFSRHAVRIDEPQGLDGGIWLHVLMDMALSKSPNDSLAQSVKENMNPRLFLNAIERDLAKHKDLLVLRGQRVDALKPDGKNWQVVLANKQRFQVRAVLDLSDGQQLAAMLPTETISRTLDTVGTQHLSLQTVRTLVLSGSVGQSAVAITLPQLLQTEYEGFFSKKSLQPLVAGASKNVGLCAALGQAMGAAAAYVAFFKTSTDKIDVRKLQTELMTYGMRIISYQDIPIDDAHFYAIQRFGLSGIILPEYRDGRLFFGKDERIGFGHIQPIFHRLFSRSQLWFADHKGDYLTWNDLLSLLRFVGLRGEEVDRQIEKEWSTKLGFTGVFDRSAYVTRYQFAVVLDLYASPYVKAVTQEGIFIH</sequence>
<dbReference type="Proteomes" id="UP000620550">
    <property type="component" value="Unassembled WGS sequence"/>
</dbReference>
<organism evidence="2 3">
    <name type="scientific">Sphingobacterium griseoflavum</name>
    <dbReference type="NCBI Taxonomy" id="1474952"/>
    <lineage>
        <taxon>Bacteria</taxon>
        <taxon>Pseudomonadati</taxon>
        <taxon>Bacteroidota</taxon>
        <taxon>Sphingobacteriia</taxon>
        <taxon>Sphingobacteriales</taxon>
        <taxon>Sphingobacteriaceae</taxon>
        <taxon>Sphingobacterium</taxon>
    </lineage>
</organism>
<keyword evidence="3" id="KW-1185">Reference proteome</keyword>
<dbReference type="EMBL" id="BNAF01000007">
    <property type="protein sequence ID" value="GHE37677.1"/>
    <property type="molecule type" value="Genomic_DNA"/>
</dbReference>
<evidence type="ECO:0000256" key="1">
    <source>
        <dbReference type="SAM" id="SignalP"/>
    </source>
</evidence>
<dbReference type="InterPro" id="IPR036188">
    <property type="entry name" value="FAD/NAD-bd_sf"/>
</dbReference>
<proteinExistence type="predicted"/>
<name>A0ABQ3HZ47_9SPHI</name>
<reference evidence="3" key="1">
    <citation type="journal article" date="2019" name="Int. J. Syst. Evol. Microbiol.">
        <title>The Global Catalogue of Microorganisms (GCM) 10K type strain sequencing project: providing services to taxonomists for standard genome sequencing and annotation.</title>
        <authorList>
            <consortium name="The Broad Institute Genomics Platform"/>
            <consortium name="The Broad Institute Genome Sequencing Center for Infectious Disease"/>
            <person name="Wu L."/>
            <person name="Ma J."/>
        </authorList>
    </citation>
    <scope>NUCLEOTIDE SEQUENCE [LARGE SCALE GENOMIC DNA]</scope>
    <source>
        <strain evidence="3">CGMCC 1.12966</strain>
    </source>
</reference>
<gene>
    <name evidence="2" type="ORF">GCM10017764_21250</name>
</gene>
<evidence type="ECO:0000313" key="3">
    <source>
        <dbReference type="Proteomes" id="UP000620550"/>
    </source>
</evidence>
<keyword evidence="1" id="KW-0732">Signal</keyword>
<comment type="caution">
    <text evidence="2">The sequence shown here is derived from an EMBL/GenBank/DDBJ whole genome shotgun (WGS) entry which is preliminary data.</text>
</comment>
<dbReference type="SUPFAM" id="SSF51905">
    <property type="entry name" value="FAD/NAD(P)-binding domain"/>
    <property type="match status" value="1"/>
</dbReference>
<feature type="signal peptide" evidence="1">
    <location>
        <begin position="1"/>
        <end position="20"/>
    </location>
</feature>
<evidence type="ECO:0000313" key="2">
    <source>
        <dbReference type="EMBL" id="GHE37677.1"/>
    </source>
</evidence>
<protein>
    <recommendedName>
        <fullName evidence="4">FAD dependent oxidoreductase domain-containing protein</fullName>
    </recommendedName>
</protein>
<feature type="chain" id="PRO_5045826868" description="FAD dependent oxidoreductase domain-containing protein" evidence="1">
    <location>
        <begin position="21"/>
        <end position="424"/>
    </location>
</feature>
<accession>A0ABQ3HZ47</accession>
<evidence type="ECO:0008006" key="4">
    <source>
        <dbReference type="Google" id="ProtNLM"/>
    </source>
</evidence>